<sequence length="429" mass="46622">MRADAVPSDAVMPTLAGVCARCPSTTVSVSGAVPWCPSCEWNLDLYEPDRRRPEFGWRWIDRRTHRLATRLTRGQFTRLLAGGPDRSGGGFARVATVAASVVLLAFVAFLAAFGVWLVVHDFPTLTIPFGLAAIGLAFMLRPRFGRLDPSAVVLDRDRAPALFRLVDEVAAAVDAPAPAVLAVNDGFSAYATSIGIRRRRALCLGLPLWATLPPQERVALLGHELGHFVNGDVRRGLLTQPAFTMLGEAADLVRPVSSSMVENNGPATLLAEVLQRMLSRLLFGAHVVLLWLGQRDAQRAEYLADQLSARAGGSAAAASLQDALVVFDSVEMVVRRDMRAGHGPAQWRRSADEARLSASERLAALRQLSVRDEPSLFASHPPSGLRARMIRERPAHSPAVTLTEGRAEEVDRELAKHYERVARDVSWGG</sequence>
<evidence type="ECO:0000256" key="4">
    <source>
        <dbReference type="ARBA" id="ARBA00022692"/>
    </source>
</evidence>
<reference evidence="14 15" key="1">
    <citation type="submission" date="2020-03" db="EMBL/GenBank/DDBJ databases">
        <title>Whole genome shotgun sequence of Phytohabitans houttuyneae NBRC 108639.</title>
        <authorList>
            <person name="Komaki H."/>
            <person name="Tamura T."/>
        </authorList>
    </citation>
    <scope>NUCLEOTIDE SEQUENCE [LARGE SCALE GENOMIC DNA]</scope>
    <source>
        <strain evidence="14 15">NBRC 108639</strain>
    </source>
</reference>
<keyword evidence="2" id="KW-1003">Cell membrane</keyword>
<feature type="transmembrane region" description="Helical" evidence="12">
    <location>
        <begin position="94"/>
        <end position="116"/>
    </location>
</feature>
<comment type="cofactor">
    <cofactor evidence="11">
        <name>Zn(2+)</name>
        <dbReference type="ChEBI" id="CHEBI:29105"/>
    </cofactor>
    <text evidence="11">Binds 1 zinc ion per subunit.</text>
</comment>
<organism evidence="14 15">
    <name type="scientific">Phytohabitans houttuyneae</name>
    <dbReference type="NCBI Taxonomy" id="1076126"/>
    <lineage>
        <taxon>Bacteria</taxon>
        <taxon>Bacillati</taxon>
        <taxon>Actinomycetota</taxon>
        <taxon>Actinomycetes</taxon>
        <taxon>Micromonosporales</taxon>
        <taxon>Micromonosporaceae</taxon>
    </lineage>
</organism>
<keyword evidence="7 11" id="KW-0862">Zinc</keyword>
<evidence type="ECO:0000256" key="9">
    <source>
        <dbReference type="ARBA" id="ARBA00023049"/>
    </source>
</evidence>
<dbReference type="GO" id="GO:0005886">
    <property type="term" value="C:plasma membrane"/>
    <property type="evidence" value="ECO:0007669"/>
    <property type="project" value="UniProtKB-SubCell"/>
</dbReference>
<feature type="domain" description="Peptidase M48" evidence="13">
    <location>
        <begin position="159"/>
        <end position="393"/>
    </location>
</feature>
<dbReference type="AlphaFoldDB" id="A0A6V8KAQ4"/>
<accession>A0A6V8KAQ4</accession>
<name>A0A6V8KAQ4_9ACTN</name>
<protein>
    <recommendedName>
        <fullName evidence="13">Peptidase M48 domain-containing protein</fullName>
    </recommendedName>
</protein>
<evidence type="ECO:0000256" key="8">
    <source>
        <dbReference type="ARBA" id="ARBA00022989"/>
    </source>
</evidence>
<evidence type="ECO:0000259" key="13">
    <source>
        <dbReference type="Pfam" id="PF01435"/>
    </source>
</evidence>
<evidence type="ECO:0000256" key="7">
    <source>
        <dbReference type="ARBA" id="ARBA00022833"/>
    </source>
</evidence>
<gene>
    <name evidence="14" type="ORF">Phou_064920</name>
</gene>
<evidence type="ECO:0000256" key="3">
    <source>
        <dbReference type="ARBA" id="ARBA00022670"/>
    </source>
</evidence>
<evidence type="ECO:0000256" key="12">
    <source>
        <dbReference type="SAM" id="Phobius"/>
    </source>
</evidence>
<keyword evidence="3 11" id="KW-0645">Protease</keyword>
<dbReference type="GO" id="GO:0004222">
    <property type="term" value="F:metalloendopeptidase activity"/>
    <property type="evidence" value="ECO:0007669"/>
    <property type="project" value="InterPro"/>
</dbReference>
<keyword evidence="6 11" id="KW-0378">Hydrolase</keyword>
<dbReference type="PANTHER" id="PTHR43221">
    <property type="entry name" value="PROTEASE HTPX"/>
    <property type="match status" value="1"/>
</dbReference>
<keyword evidence="15" id="KW-1185">Reference proteome</keyword>
<evidence type="ECO:0000256" key="2">
    <source>
        <dbReference type="ARBA" id="ARBA00022475"/>
    </source>
</evidence>
<comment type="caution">
    <text evidence="14">The sequence shown here is derived from an EMBL/GenBank/DDBJ whole genome shotgun (WGS) entry which is preliminary data.</text>
</comment>
<keyword evidence="8 12" id="KW-1133">Transmembrane helix</keyword>
<dbReference type="Gene3D" id="3.30.2010.10">
    <property type="entry name" value="Metalloproteases ('zincins'), catalytic domain"/>
    <property type="match status" value="1"/>
</dbReference>
<keyword evidence="10 12" id="KW-0472">Membrane</keyword>
<evidence type="ECO:0000256" key="5">
    <source>
        <dbReference type="ARBA" id="ARBA00022723"/>
    </source>
</evidence>
<evidence type="ECO:0000256" key="11">
    <source>
        <dbReference type="RuleBase" id="RU003983"/>
    </source>
</evidence>
<dbReference type="PANTHER" id="PTHR43221:SF1">
    <property type="entry name" value="PROTEASE HTPX"/>
    <property type="match status" value="1"/>
</dbReference>
<keyword evidence="5" id="KW-0479">Metal-binding</keyword>
<reference evidence="14 15" key="2">
    <citation type="submission" date="2020-03" db="EMBL/GenBank/DDBJ databases">
        <authorList>
            <person name="Ichikawa N."/>
            <person name="Kimura A."/>
            <person name="Kitahashi Y."/>
            <person name="Uohara A."/>
        </authorList>
    </citation>
    <scope>NUCLEOTIDE SEQUENCE [LARGE SCALE GENOMIC DNA]</scope>
    <source>
        <strain evidence="14 15">NBRC 108639</strain>
    </source>
</reference>
<dbReference type="InterPro" id="IPR001915">
    <property type="entry name" value="Peptidase_M48"/>
</dbReference>
<comment type="subcellular location">
    <subcellularLocation>
        <location evidence="1">Cell membrane</location>
        <topology evidence="1">Multi-pass membrane protein</topology>
    </subcellularLocation>
</comment>
<evidence type="ECO:0000256" key="10">
    <source>
        <dbReference type="ARBA" id="ARBA00023136"/>
    </source>
</evidence>
<dbReference type="GO" id="GO:0006508">
    <property type="term" value="P:proteolysis"/>
    <property type="evidence" value="ECO:0007669"/>
    <property type="project" value="UniProtKB-KW"/>
</dbReference>
<evidence type="ECO:0000256" key="6">
    <source>
        <dbReference type="ARBA" id="ARBA00022801"/>
    </source>
</evidence>
<keyword evidence="4 12" id="KW-0812">Transmembrane</keyword>
<evidence type="ECO:0000313" key="15">
    <source>
        <dbReference type="Proteomes" id="UP000482800"/>
    </source>
</evidence>
<dbReference type="InterPro" id="IPR050083">
    <property type="entry name" value="HtpX_protease"/>
</dbReference>
<evidence type="ECO:0000313" key="14">
    <source>
        <dbReference type="EMBL" id="GFJ82312.1"/>
    </source>
</evidence>
<dbReference type="Pfam" id="PF01435">
    <property type="entry name" value="Peptidase_M48"/>
    <property type="match status" value="1"/>
</dbReference>
<dbReference type="CDD" id="cd07328">
    <property type="entry name" value="M48_Ste24p_like"/>
    <property type="match status" value="1"/>
</dbReference>
<dbReference type="Proteomes" id="UP000482800">
    <property type="component" value="Unassembled WGS sequence"/>
</dbReference>
<dbReference type="GO" id="GO:0046872">
    <property type="term" value="F:metal ion binding"/>
    <property type="evidence" value="ECO:0007669"/>
    <property type="project" value="UniProtKB-KW"/>
</dbReference>
<dbReference type="EMBL" id="BLPF01000002">
    <property type="protein sequence ID" value="GFJ82312.1"/>
    <property type="molecule type" value="Genomic_DNA"/>
</dbReference>
<comment type="similarity">
    <text evidence="11">Belongs to the peptidase M48 family.</text>
</comment>
<evidence type="ECO:0000256" key="1">
    <source>
        <dbReference type="ARBA" id="ARBA00004651"/>
    </source>
</evidence>
<proteinExistence type="inferred from homology"/>
<keyword evidence="9 11" id="KW-0482">Metalloprotease</keyword>